<feature type="signal peptide" evidence="1">
    <location>
        <begin position="1"/>
        <end position="20"/>
    </location>
</feature>
<sequence length="207" mass="21925">MRFTTRRASLFILLGGLALAAGCSRSWETAYTPLEGAADSYKLAGVSVIVPQSLTVSESETSYVPKADIVWVEEPAGDRRAQVARIFEEGVRAGASGLRGATPVTIEVTVQKFHALNMKSRYNAPQGTGVYDITFTARILDTASGAELVPTQQILANAPARTGDAALAEEAAGITQRSTNVAQIAATIAGWLRVGPDNRTTFRRLGG</sequence>
<evidence type="ECO:0000313" key="2">
    <source>
        <dbReference type="EMBL" id="MCE5974657.1"/>
    </source>
</evidence>
<dbReference type="InterPro" id="IPR046705">
    <property type="entry name" value="DUF6778"/>
</dbReference>
<keyword evidence="3" id="KW-1185">Reference proteome</keyword>
<organism evidence="2 3">
    <name type="scientific">Rhodobacter flavimaris</name>
    <dbReference type="NCBI Taxonomy" id="2907145"/>
    <lineage>
        <taxon>Bacteria</taxon>
        <taxon>Pseudomonadati</taxon>
        <taxon>Pseudomonadota</taxon>
        <taxon>Alphaproteobacteria</taxon>
        <taxon>Rhodobacterales</taxon>
        <taxon>Rhodobacter group</taxon>
        <taxon>Rhodobacter</taxon>
    </lineage>
</organism>
<evidence type="ECO:0000256" key="1">
    <source>
        <dbReference type="SAM" id="SignalP"/>
    </source>
</evidence>
<comment type="caution">
    <text evidence="2">The sequence shown here is derived from an EMBL/GenBank/DDBJ whole genome shotgun (WGS) entry which is preliminary data.</text>
</comment>
<dbReference type="PROSITE" id="PS51257">
    <property type="entry name" value="PROKAR_LIPOPROTEIN"/>
    <property type="match status" value="1"/>
</dbReference>
<dbReference type="Proteomes" id="UP001521181">
    <property type="component" value="Unassembled WGS sequence"/>
</dbReference>
<proteinExistence type="predicted"/>
<protein>
    <recommendedName>
        <fullName evidence="4">Lipoprotein</fullName>
    </recommendedName>
</protein>
<accession>A0ABS8Z150</accession>
<reference evidence="2 3" key="1">
    <citation type="submission" date="2021-12" db="EMBL/GenBank/DDBJ databases">
        <title>Sinirhodobacter sp. WL0062 is a bacterium isolated from seawater.</title>
        <authorList>
            <person name="Wang L."/>
            <person name="He W."/>
            <person name="Zhang D.-F."/>
        </authorList>
    </citation>
    <scope>NUCLEOTIDE SEQUENCE [LARGE SCALE GENOMIC DNA]</scope>
    <source>
        <strain evidence="2 3">WL0062</strain>
    </source>
</reference>
<dbReference type="EMBL" id="JAJUOS010000011">
    <property type="protein sequence ID" value="MCE5974657.1"/>
    <property type="molecule type" value="Genomic_DNA"/>
</dbReference>
<keyword evidence="1" id="KW-0732">Signal</keyword>
<name>A0ABS8Z150_9RHOB</name>
<feature type="chain" id="PRO_5045212367" description="Lipoprotein" evidence="1">
    <location>
        <begin position="21"/>
        <end position="207"/>
    </location>
</feature>
<evidence type="ECO:0008006" key="4">
    <source>
        <dbReference type="Google" id="ProtNLM"/>
    </source>
</evidence>
<gene>
    <name evidence="2" type="ORF">LZA78_14300</name>
</gene>
<dbReference type="RefSeq" id="WP_233677595.1">
    <property type="nucleotide sequence ID" value="NZ_JAJUOS010000011.1"/>
</dbReference>
<dbReference type="Pfam" id="PF20569">
    <property type="entry name" value="DUF6778"/>
    <property type="match status" value="1"/>
</dbReference>
<evidence type="ECO:0000313" key="3">
    <source>
        <dbReference type="Proteomes" id="UP001521181"/>
    </source>
</evidence>